<evidence type="ECO:0000313" key="8">
    <source>
        <dbReference type="Proteomes" id="UP000438773"/>
    </source>
</evidence>
<dbReference type="Proteomes" id="UP000438773">
    <property type="component" value="Unassembled WGS sequence"/>
</dbReference>
<feature type="transmembrane region" description="Helical" evidence="5">
    <location>
        <begin position="54"/>
        <end position="75"/>
    </location>
</feature>
<dbReference type="AlphaFoldDB" id="A0A6I0JR15"/>
<comment type="subcellular location">
    <subcellularLocation>
        <location evidence="1">Membrane</location>
        <topology evidence="1">Multi-pass membrane protein</topology>
    </subcellularLocation>
</comment>
<feature type="transmembrane region" description="Helical" evidence="5">
    <location>
        <begin position="81"/>
        <end position="110"/>
    </location>
</feature>
<organism evidence="7 8">
    <name type="scientific">Bacteroides uniformis</name>
    <dbReference type="NCBI Taxonomy" id="820"/>
    <lineage>
        <taxon>Bacteria</taxon>
        <taxon>Pseudomonadati</taxon>
        <taxon>Bacteroidota</taxon>
        <taxon>Bacteroidia</taxon>
        <taxon>Bacteroidales</taxon>
        <taxon>Bacteroidaceae</taxon>
        <taxon>Bacteroides</taxon>
    </lineage>
</organism>
<dbReference type="GO" id="GO:0016020">
    <property type="term" value="C:membrane"/>
    <property type="evidence" value="ECO:0007669"/>
    <property type="project" value="UniProtKB-SubCell"/>
</dbReference>
<name>A0A6I0JR15_BACUN</name>
<evidence type="ECO:0000256" key="5">
    <source>
        <dbReference type="SAM" id="Phobius"/>
    </source>
</evidence>
<comment type="caution">
    <text evidence="7">The sequence shown here is derived from an EMBL/GenBank/DDBJ whole genome shotgun (WGS) entry which is preliminary data.</text>
</comment>
<dbReference type="EMBL" id="WCUQ01000121">
    <property type="protein sequence ID" value="KAB4117157.1"/>
    <property type="molecule type" value="Genomic_DNA"/>
</dbReference>
<dbReference type="RefSeq" id="WP_240059100.1">
    <property type="nucleotide sequence ID" value="NZ_WCUQ01000121.1"/>
</dbReference>
<evidence type="ECO:0000256" key="1">
    <source>
        <dbReference type="ARBA" id="ARBA00004141"/>
    </source>
</evidence>
<feature type="domain" description="SLC26A/SulP transporter" evidence="6">
    <location>
        <begin position="22"/>
        <end position="110"/>
    </location>
</feature>
<keyword evidence="4 5" id="KW-0472">Membrane</keyword>
<keyword evidence="2 5" id="KW-0812">Transmembrane</keyword>
<feature type="non-terminal residue" evidence="7">
    <location>
        <position position="111"/>
    </location>
</feature>
<reference evidence="7 8" key="1">
    <citation type="journal article" date="2019" name="Nat. Med.">
        <title>A library of human gut bacterial isolates paired with longitudinal multiomics data enables mechanistic microbiome research.</title>
        <authorList>
            <person name="Poyet M."/>
            <person name="Groussin M."/>
            <person name="Gibbons S.M."/>
            <person name="Avila-Pacheco J."/>
            <person name="Jiang X."/>
            <person name="Kearney S.M."/>
            <person name="Perrotta A.R."/>
            <person name="Berdy B."/>
            <person name="Zhao S."/>
            <person name="Lieberman T.D."/>
            <person name="Swanson P.K."/>
            <person name="Smith M."/>
            <person name="Roesemann S."/>
            <person name="Alexander J.E."/>
            <person name="Rich S.A."/>
            <person name="Livny J."/>
            <person name="Vlamakis H."/>
            <person name="Clish C."/>
            <person name="Bullock K."/>
            <person name="Deik A."/>
            <person name="Scott J."/>
            <person name="Pierce K.A."/>
            <person name="Xavier R.J."/>
            <person name="Alm E.J."/>
        </authorList>
    </citation>
    <scope>NUCLEOTIDE SEQUENCE [LARGE SCALE GENOMIC DNA]</scope>
    <source>
        <strain evidence="7 8">BIOML-A37</strain>
    </source>
</reference>
<dbReference type="PANTHER" id="PTHR11814">
    <property type="entry name" value="SULFATE TRANSPORTER"/>
    <property type="match status" value="1"/>
</dbReference>
<dbReference type="Pfam" id="PF00916">
    <property type="entry name" value="Sulfate_transp"/>
    <property type="match status" value="1"/>
</dbReference>
<gene>
    <name evidence="7" type="ORF">GAQ75_23555</name>
</gene>
<dbReference type="InterPro" id="IPR001902">
    <property type="entry name" value="SLC26A/SulP_fam"/>
</dbReference>
<evidence type="ECO:0000259" key="6">
    <source>
        <dbReference type="Pfam" id="PF00916"/>
    </source>
</evidence>
<dbReference type="InterPro" id="IPR011547">
    <property type="entry name" value="SLC26A/SulP_dom"/>
</dbReference>
<sequence length="111" mass="11526">MKVLDFKPRLFSTLKNYSKETFMSDLMAGIIVGIVALPLAIAFGIASGVSPEKGIITAIIAGFIISLLGGSKVQIGGPTGAFIVIIYGIIQQYGEAGLIVATLMAGILLIL</sequence>
<proteinExistence type="predicted"/>
<evidence type="ECO:0000256" key="4">
    <source>
        <dbReference type="ARBA" id="ARBA00023136"/>
    </source>
</evidence>
<protein>
    <submittedName>
        <fullName evidence="7">Sodium-independent anion transporter</fullName>
    </submittedName>
</protein>
<evidence type="ECO:0000256" key="2">
    <source>
        <dbReference type="ARBA" id="ARBA00022692"/>
    </source>
</evidence>
<feature type="transmembrane region" description="Helical" evidence="5">
    <location>
        <begin position="26"/>
        <end position="47"/>
    </location>
</feature>
<keyword evidence="3 5" id="KW-1133">Transmembrane helix</keyword>
<evidence type="ECO:0000313" key="7">
    <source>
        <dbReference type="EMBL" id="KAB4117157.1"/>
    </source>
</evidence>
<evidence type="ECO:0000256" key="3">
    <source>
        <dbReference type="ARBA" id="ARBA00022989"/>
    </source>
</evidence>
<accession>A0A6I0JR15</accession>
<dbReference type="GO" id="GO:0055085">
    <property type="term" value="P:transmembrane transport"/>
    <property type="evidence" value="ECO:0007669"/>
    <property type="project" value="InterPro"/>
</dbReference>